<comment type="caution">
    <text evidence="1">The sequence shown here is derived from an EMBL/GenBank/DDBJ whole genome shotgun (WGS) entry which is preliminary data.</text>
</comment>
<gene>
    <name evidence="1" type="ORF">IAB51_11265</name>
</gene>
<dbReference type="Proteomes" id="UP000824002">
    <property type="component" value="Unassembled WGS sequence"/>
</dbReference>
<dbReference type="InterPro" id="IPR014858">
    <property type="entry name" value="BrxB"/>
</dbReference>
<protein>
    <submittedName>
        <fullName evidence="1">DUF1788 domain-containing protein</fullName>
    </submittedName>
</protein>
<evidence type="ECO:0000313" key="2">
    <source>
        <dbReference type="Proteomes" id="UP000824002"/>
    </source>
</evidence>
<dbReference type="EMBL" id="DVJP01000075">
    <property type="protein sequence ID" value="HIS77365.1"/>
    <property type="molecule type" value="Genomic_DNA"/>
</dbReference>
<name>A0A9D1FQ97_9FIRM</name>
<evidence type="ECO:0000313" key="1">
    <source>
        <dbReference type="EMBL" id="HIS77365.1"/>
    </source>
</evidence>
<dbReference type="AlphaFoldDB" id="A0A9D1FQ97"/>
<dbReference type="Pfam" id="PF08747">
    <property type="entry name" value="BrxB"/>
    <property type="match status" value="1"/>
</dbReference>
<accession>A0A9D1FQ97</accession>
<reference evidence="1" key="2">
    <citation type="journal article" date="2021" name="PeerJ">
        <title>Extensive microbial diversity within the chicken gut microbiome revealed by metagenomics and culture.</title>
        <authorList>
            <person name="Gilroy R."/>
            <person name="Ravi A."/>
            <person name="Getino M."/>
            <person name="Pursley I."/>
            <person name="Horton D.L."/>
            <person name="Alikhan N.F."/>
            <person name="Baker D."/>
            <person name="Gharbi K."/>
            <person name="Hall N."/>
            <person name="Watson M."/>
            <person name="Adriaenssens E.M."/>
            <person name="Foster-Nyarko E."/>
            <person name="Jarju S."/>
            <person name="Secka A."/>
            <person name="Antonio M."/>
            <person name="Oren A."/>
            <person name="Chaudhuri R.R."/>
            <person name="La Ragione R."/>
            <person name="Hildebrand F."/>
            <person name="Pallen M.J."/>
        </authorList>
    </citation>
    <scope>NUCLEOTIDE SEQUENCE</scope>
    <source>
        <strain evidence="1">CHK199-13235</strain>
    </source>
</reference>
<organism evidence="1 2">
    <name type="scientific">Candidatus Merdivicinus excrementipullorum</name>
    <dbReference type="NCBI Taxonomy" id="2840867"/>
    <lineage>
        <taxon>Bacteria</taxon>
        <taxon>Bacillati</taxon>
        <taxon>Bacillota</taxon>
        <taxon>Clostridia</taxon>
        <taxon>Eubacteriales</taxon>
        <taxon>Oscillospiraceae</taxon>
        <taxon>Oscillospiraceae incertae sedis</taxon>
        <taxon>Candidatus Merdivicinus</taxon>
    </lineage>
</organism>
<reference evidence="1" key="1">
    <citation type="submission" date="2020-10" db="EMBL/GenBank/DDBJ databases">
        <authorList>
            <person name="Gilroy R."/>
        </authorList>
    </citation>
    <scope>NUCLEOTIDE SEQUENCE</scope>
    <source>
        <strain evidence="1">CHK199-13235</strain>
    </source>
</reference>
<proteinExistence type="predicted"/>
<sequence length="186" mass="21359">MAVITQELDKIKSRISDPAFLANKGLSNEVGIHVFCYDPKDELIVEDYIRRLKSEANTVYRIIECDLYEIFLSLLESKRVLRSVDGIEQKRGRQYLLDQLQKIATPAAMLAQMDYSPHIKGQDVLFLTGVGKVNPFMRAHMILDSMQHLFADIPIVLFYPGSFNGQNLSLFNEFDDGNYYRAFNLL</sequence>